<evidence type="ECO:0000259" key="5">
    <source>
        <dbReference type="PROSITE" id="PS50893"/>
    </source>
</evidence>
<evidence type="ECO:0000256" key="3">
    <source>
        <dbReference type="ARBA" id="ARBA00022741"/>
    </source>
</evidence>
<dbReference type="InterPro" id="IPR017871">
    <property type="entry name" value="ABC_transporter-like_CS"/>
</dbReference>
<evidence type="ECO:0000256" key="1">
    <source>
        <dbReference type="ARBA" id="ARBA00005417"/>
    </source>
</evidence>
<dbReference type="PANTHER" id="PTHR43166:SF4">
    <property type="entry name" value="PHOSPHONATES IMPORT ATP-BINDING PROTEIN PHNC"/>
    <property type="match status" value="1"/>
</dbReference>
<evidence type="ECO:0000313" key="7">
    <source>
        <dbReference type="Proteomes" id="UP000051048"/>
    </source>
</evidence>
<dbReference type="SMART" id="SM00382">
    <property type="entry name" value="AAA"/>
    <property type="match status" value="1"/>
</dbReference>
<dbReference type="SUPFAM" id="SSF52540">
    <property type="entry name" value="P-loop containing nucleoside triphosphate hydrolases"/>
    <property type="match status" value="1"/>
</dbReference>
<dbReference type="PIRSF" id="PIRSF039085">
    <property type="entry name" value="ABC_ATPase_HisP"/>
    <property type="match status" value="1"/>
</dbReference>
<dbReference type="GO" id="GO:0016887">
    <property type="term" value="F:ATP hydrolysis activity"/>
    <property type="evidence" value="ECO:0007669"/>
    <property type="project" value="InterPro"/>
</dbReference>
<reference evidence="6 7" key="1">
    <citation type="journal article" date="2015" name="Genome Announc.">
        <title>Expanding the biotechnology potential of lactobacilli through comparative genomics of 213 strains and associated genera.</title>
        <authorList>
            <person name="Sun Z."/>
            <person name="Harris H.M."/>
            <person name="McCann A."/>
            <person name="Guo C."/>
            <person name="Argimon S."/>
            <person name="Zhang W."/>
            <person name="Yang X."/>
            <person name="Jeffery I.B."/>
            <person name="Cooney J.C."/>
            <person name="Kagawa T.F."/>
            <person name="Liu W."/>
            <person name="Song Y."/>
            <person name="Salvetti E."/>
            <person name="Wrobel A."/>
            <person name="Rasinkangas P."/>
            <person name="Parkhill J."/>
            <person name="Rea M.C."/>
            <person name="O'Sullivan O."/>
            <person name="Ritari J."/>
            <person name="Douillard F.P."/>
            <person name="Paul Ross R."/>
            <person name="Yang R."/>
            <person name="Briner A.E."/>
            <person name="Felis G.E."/>
            <person name="de Vos W.M."/>
            <person name="Barrangou R."/>
            <person name="Klaenhammer T.R."/>
            <person name="Caufield P.W."/>
            <person name="Cui Y."/>
            <person name="Zhang H."/>
            <person name="O'Toole P.W."/>
        </authorList>
    </citation>
    <scope>NUCLEOTIDE SEQUENCE [LARGE SCALE GENOMIC DNA]</scope>
    <source>
        <strain evidence="6 7">DSM 15833</strain>
    </source>
</reference>
<dbReference type="STRING" id="1423740.FC36_GL000801"/>
<evidence type="ECO:0000256" key="4">
    <source>
        <dbReference type="ARBA" id="ARBA00022840"/>
    </source>
</evidence>
<keyword evidence="4" id="KW-0067">ATP-binding</keyword>
<dbReference type="GO" id="GO:0005524">
    <property type="term" value="F:ATP binding"/>
    <property type="evidence" value="ECO:0007669"/>
    <property type="project" value="UniProtKB-KW"/>
</dbReference>
<dbReference type="RefSeq" id="WP_025021170.1">
    <property type="nucleotide sequence ID" value="NZ_AZFH01000016.1"/>
</dbReference>
<comment type="caution">
    <text evidence="6">The sequence shown here is derived from an EMBL/GenBank/DDBJ whole genome shotgun (WGS) entry which is preliminary data.</text>
</comment>
<dbReference type="InterPro" id="IPR030679">
    <property type="entry name" value="ABC_ATPase_HisP-typ"/>
</dbReference>
<evidence type="ECO:0000313" key="6">
    <source>
        <dbReference type="EMBL" id="KRL83003.1"/>
    </source>
</evidence>
<protein>
    <submittedName>
        <fullName evidence="6">Abc transporter atpase component</fullName>
    </submittedName>
</protein>
<evidence type="ECO:0000256" key="2">
    <source>
        <dbReference type="ARBA" id="ARBA00022448"/>
    </source>
</evidence>
<keyword evidence="3" id="KW-0547">Nucleotide-binding</keyword>
<organism evidence="6 7">
    <name type="scientific">Ligilactobacillus equi DSM 15833 = JCM 10991</name>
    <dbReference type="NCBI Taxonomy" id="1423740"/>
    <lineage>
        <taxon>Bacteria</taxon>
        <taxon>Bacillati</taxon>
        <taxon>Bacillota</taxon>
        <taxon>Bacilli</taxon>
        <taxon>Lactobacillales</taxon>
        <taxon>Lactobacillaceae</taxon>
        <taxon>Ligilactobacillus</taxon>
    </lineage>
</organism>
<dbReference type="CDD" id="cd03262">
    <property type="entry name" value="ABC_HisP_GlnQ"/>
    <property type="match status" value="1"/>
</dbReference>
<dbReference type="EMBL" id="AZFH01000016">
    <property type="protein sequence ID" value="KRL83003.1"/>
    <property type="molecule type" value="Genomic_DNA"/>
</dbReference>
<dbReference type="PATRIC" id="fig|1423740.3.peg.849"/>
<dbReference type="PROSITE" id="PS50893">
    <property type="entry name" value="ABC_TRANSPORTER_2"/>
    <property type="match status" value="1"/>
</dbReference>
<dbReference type="Proteomes" id="UP000051048">
    <property type="component" value="Unassembled WGS sequence"/>
</dbReference>
<dbReference type="InterPro" id="IPR003593">
    <property type="entry name" value="AAA+_ATPase"/>
</dbReference>
<proteinExistence type="inferred from homology"/>
<sequence length="246" mass="27768">MAAEVLTIKNLNKSYGTKQVLFDINFTVAKGEVVTLLGPSGSGKSTLIRCLNGLEEFQSGTYSFEGQEVIDNKDVWRQLRQKVGMVFQSYDLFPNLTVMENILLGPTKVQKRPRQEVIVEAQALLKKVGLENYQDVYPRQLSGGQKQRIAIVRALALHPEVMLFDEVTASLDPEMVRGVLEIIKDLSQNEHMTMVIVTHEMNFAAQIADKVLFLENGHILEETAGKDFFTKPQTKRAQEFLDSMDF</sequence>
<dbReference type="Gene3D" id="3.40.50.300">
    <property type="entry name" value="P-loop containing nucleotide triphosphate hydrolases"/>
    <property type="match status" value="1"/>
</dbReference>
<feature type="domain" description="ABC transporter" evidence="5">
    <location>
        <begin position="6"/>
        <end position="241"/>
    </location>
</feature>
<dbReference type="InterPro" id="IPR050086">
    <property type="entry name" value="MetN_ABC_transporter-like"/>
</dbReference>
<dbReference type="PANTHER" id="PTHR43166">
    <property type="entry name" value="AMINO ACID IMPORT ATP-BINDING PROTEIN"/>
    <property type="match status" value="1"/>
</dbReference>
<gene>
    <name evidence="6" type="ORF">FC36_GL000801</name>
</gene>
<name>A0A0R1U0F0_9LACO</name>
<dbReference type="Pfam" id="PF00005">
    <property type="entry name" value="ABC_tran"/>
    <property type="match status" value="1"/>
</dbReference>
<dbReference type="InterPro" id="IPR003439">
    <property type="entry name" value="ABC_transporter-like_ATP-bd"/>
</dbReference>
<dbReference type="PROSITE" id="PS00211">
    <property type="entry name" value="ABC_TRANSPORTER_1"/>
    <property type="match status" value="1"/>
</dbReference>
<accession>A0A0R1U0F0</accession>
<dbReference type="AlphaFoldDB" id="A0A0R1U0F0"/>
<dbReference type="InterPro" id="IPR027417">
    <property type="entry name" value="P-loop_NTPase"/>
</dbReference>
<dbReference type="OrthoDB" id="9804199at2"/>
<dbReference type="GO" id="GO:0015424">
    <property type="term" value="F:ABC-type amino acid transporter activity"/>
    <property type="evidence" value="ECO:0007669"/>
    <property type="project" value="InterPro"/>
</dbReference>
<comment type="similarity">
    <text evidence="1">Belongs to the ABC transporter superfamily.</text>
</comment>
<keyword evidence="2" id="KW-0813">Transport</keyword>